<dbReference type="CDD" id="cd07344">
    <property type="entry name" value="M48_yhfN_like"/>
    <property type="match status" value="1"/>
</dbReference>
<organism evidence="2 3">
    <name type="scientific">Vescimonas coprocola</name>
    <dbReference type="NCBI Taxonomy" id="2714355"/>
    <lineage>
        <taxon>Bacteria</taxon>
        <taxon>Bacillati</taxon>
        <taxon>Bacillota</taxon>
        <taxon>Clostridia</taxon>
        <taxon>Eubacteriales</taxon>
        <taxon>Oscillospiraceae</taxon>
        <taxon>Vescimonas</taxon>
    </lineage>
</organism>
<sequence>MTDYRVVRSRRRTVALQVDQSGSVIVRAPMTLPAEEIRTFVEKHETWIHRQQQRQVRYRAEHPEPTPQEQEALRQQAKTLLPQRVAYWAGVMGVRPTGIKITSARTRFGSCSGKNSLCFSLYLMAYPPEAIEYVVVHELAHIRHKNHSPAFYAEVERYLPDWRRRQALLKR</sequence>
<dbReference type="InterPro" id="IPR002725">
    <property type="entry name" value="YgjP-like_metallopeptidase"/>
</dbReference>
<dbReference type="AlphaFoldDB" id="A0A810Q3Y0"/>
<keyword evidence="3" id="KW-1185">Reference proteome</keyword>
<dbReference type="InterPro" id="IPR053136">
    <property type="entry name" value="UTP_pyrophosphatase-like"/>
</dbReference>
<feature type="domain" description="YgjP-like metallopeptidase" evidence="1">
    <location>
        <begin position="12"/>
        <end position="69"/>
    </location>
</feature>
<evidence type="ECO:0000259" key="1">
    <source>
        <dbReference type="Pfam" id="PF01863"/>
    </source>
</evidence>
<dbReference type="PANTHER" id="PTHR30399:SF1">
    <property type="entry name" value="UTP PYROPHOSPHATASE"/>
    <property type="match status" value="1"/>
</dbReference>
<gene>
    <name evidence="2" type="ORF">MM50RIKEN_01790</name>
</gene>
<reference evidence="2" key="1">
    <citation type="submission" date="2020-09" db="EMBL/GenBank/DDBJ databases">
        <title>New species isolated from human feces.</title>
        <authorList>
            <person name="Kitahara M."/>
            <person name="Shigeno Y."/>
            <person name="Shime M."/>
            <person name="Matsumoto Y."/>
            <person name="Nakamura S."/>
            <person name="Motooka D."/>
            <person name="Fukuoka S."/>
            <person name="Nishikawa H."/>
            <person name="Benno Y."/>
        </authorList>
    </citation>
    <scope>NUCLEOTIDE SEQUENCE</scope>
    <source>
        <strain evidence="2">MM50</strain>
    </source>
</reference>
<feature type="domain" description="YgjP-like metallopeptidase" evidence="1">
    <location>
        <begin position="70"/>
        <end position="171"/>
    </location>
</feature>
<protein>
    <submittedName>
        <fullName evidence="2">Peptidase</fullName>
    </submittedName>
</protein>
<dbReference type="Gene3D" id="3.30.2010.10">
    <property type="entry name" value="Metalloproteases ('zincins'), catalytic domain"/>
    <property type="match status" value="1"/>
</dbReference>
<dbReference type="KEGG" id="vcop:MM50RIKEN_01790"/>
<proteinExistence type="predicted"/>
<dbReference type="RefSeq" id="WP_213541375.1">
    <property type="nucleotide sequence ID" value="NZ_AP023418.1"/>
</dbReference>
<dbReference type="PANTHER" id="PTHR30399">
    <property type="entry name" value="UNCHARACTERIZED PROTEIN YGJP"/>
    <property type="match status" value="1"/>
</dbReference>
<name>A0A810Q3Y0_9FIRM</name>
<evidence type="ECO:0000313" key="3">
    <source>
        <dbReference type="Proteomes" id="UP000681035"/>
    </source>
</evidence>
<evidence type="ECO:0000313" key="2">
    <source>
        <dbReference type="EMBL" id="BCK80416.1"/>
    </source>
</evidence>
<dbReference type="EMBL" id="AP023418">
    <property type="protein sequence ID" value="BCK80416.1"/>
    <property type="molecule type" value="Genomic_DNA"/>
</dbReference>
<dbReference type="Proteomes" id="UP000681035">
    <property type="component" value="Chromosome"/>
</dbReference>
<dbReference type="Pfam" id="PF01863">
    <property type="entry name" value="YgjP-like"/>
    <property type="match status" value="2"/>
</dbReference>
<accession>A0A810Q3Y0</accession>